<accession>A0A9Q0AN52</accession>
<organism evidence="2 3">
    <name type="scientific">Neoarthrinium moseri</name>
    <dbReference type="NCBI Taxonomy" id="1658444"/>
    <lineage>
        <taxon>Eukaryota</taxon>
        <taxon>Fungi</taxon>
        <taxon>Dikarya</taxon>
        <taxon>Ascomycota</taxon>
        <taxon>Pezizomycotina</taxon>
        <taxon>Sordariomycetes</taxon>
        <taxon>Xylariomycetidae</taxon>
        <taxon>Amphisphaeriales</taxon>
        <taxon>Apiosporaceae</taxon>
        <taxon>Neoarthrinium</taxon>
    </lineage>
</organism>
<dbReference type="PANTHER" id="PTHR38788">
    <property type="entry name" value="CLR5 DOMAIN-CONTAINING PROTEIN"/>
    <property type="match status" value="1"/>
</dbReference>
<reference evidence="2" key="1">
    <citation type="submission" date="2021-03" db="EMBL/GenBank/DDBJ databases">
        <title>Revisited historic fungal species revealed as producer of novel bioactive compounds through whole genome sequencing and comparative genomics.</title>
        <authorList>
            <person name="Vignolle G.A."/>
            <person name="Hochenegger N."/>
            <person name="Mach R.L."/>
            <person name="Mach-Aigner A.R."/>
            <person name="Javad Rahimi M."/>
            <person name="Salim K.A."/>
            <person name="Chan C.M."/>
            <person name="Lim L.B.L."/>
            <person name="Cai F."/>
            <person name="Druzhinina I.S."/>
            <person name="U'Ren J.M."/>
            <person name="Derntl C."/>
        </authorList>
    </citation>
    <scope>NUCLEOTIDE SEQUENCE</scope>
    <source>
        <strain evidence="2">TUCIM 5799</strain>
    </source>
</reference>
<sequence length="494" mass="56423">MATPSTAQPTRWAQQSDWDLHRETITNLYGRQGMTLKEVKRCMESEHHFYATNKQYKWRLSKWGIYKNFNLDRVSKMVRQGASSSGKPGAPAQIFRAGLEKRLHSYLNQLPEEKYRLLASIGDPSASQVAAALADFQVPGSILTSIRSPDDLRVIERCKYAMRHYVIGARDSKMWVLDPSRTIMPNELQSSIWEPGVLASTLLLEGKTQEAFRVLHNLFNDCRRHLVQQQPLLFIYVYLVALLYSERHPELATSFTSYLRDLTKILYPTQHPLRTLTDSMQHLGPAHILDFSRVMLEGYIEALQHEFGAYSLAMAYVVQFITTKLAVVKKMEWTVAEETLRQYLNKLEEESSAKTAGPAVLGMKRALAWILFHQARYSEARELYTEVAVAAEQADEHSVRLLRSIALINLSEIALIEGNHEEILLALSRQIRCIRDTFGPNDTKMVSSLLTLETYLRKTGDVETADRIQRDFEAVMDQISGNLEDLNISVKRGI</sequence>
<dbReference type="Gene3D" id="1.25.40.10">
    <property type="entry name" value="Tetratricopeptide repeat domain"/>
    <property type="match status" value="1"/>
</dbReference>
<dbReference type="AlphaFoldDB" id="A0A9Q0AN52"/>
<keyword evidence="3" id="KW-1185">Reference proteome</keyword>
<gene>
    <name evidence="2" type="ORF">JX265_009031</name>
</gene>
<comment type="caution">
    <text evidence="2">The sequence shown here is derived from an EMBL/GenBank/DDBJ whole genome shotgun (WGS) entry which is preliminary data.</text>
</comment>
<protein>
    <recommendedName>
        <fullName evidence="1">Clr5 domain-containing protein</fullName>
    </recommendedName>
</protein>
<dbReference type="Pfam" id="PF14420">
    <property type="entry name" value="Clr5"/>
    <property type="match status" value="1"/>
</dbReference>
<proteinExistence type="predicted"/>
<evidence type="ECO:0000259" key="1">
    <source>
        <dbReference type="Pfam" id="PF14420"/>
    </source>
</evidence>
<dbReference type="InterPro" id="IPR011990">
    <property type="entry name" value="TPR-like_helical_dom_sf"/>
</dbReference>
<dbReference type="EMBL" id="JAFIMR010000026">
    <property type="protein sequence ID" value="KAI1862985.1"/>
    <property type="molecule type" value="Genomic_DNA"/>
</dbReference>
<evidence type="ECO:0000313" key="2">
    <source>
        <dbReference type="EMBL" id="KAI1862985.1"/>
    </source>
</evidence>
<dbReference type="InterPro" id="IPR025676">
    <property type="entry name" value="Clr5_dom"/>
</dbReference>
<dbReference type="PANTHER" id="PTHR38788:SF3">
    <property type="entry name" value="CLR5 DOMAIN-CONTAINING PROTEIN"/>
    <property type="match status" value="1"/>
</dbReference>
<dbReference type="Proteomes" id="UP000829685">
    <property type="component" value="Unassembled WGS sequence"/>
</dbReference>
<evidence type="ECO:0000313" key="3">
    <source>
        <dbReference type="Proteomes" id="UP000829685"/>
    </source>
</evidence>
<name>A0A9Q0AN52_9PEZI</name>
<feature type="domain" description="Clr5" evidence="1">
    <location>
        <begin position="15"/>
        <end position="67"/>
    </location>
</feature>